<evidence type="ECO:0008006" key="5">
    <source>
        <dbReference type="Google" id="ProtNLM"/>
    </source>
</evidence>
<dbReference type="EMBL" id="BRXY01000243">
    <property type="protein sequence ID" value="GMH80275.1"/>
    <property type="molecule type" value="Genomic_DNA"/>
</dbReference>
<evidence type="ECO:0000256" key="2">
    <source>
        <dbReference type="SAM" id="Phobius"/>
    </source>
</evidence>
<comment type="caution">
    <text evidence="3">The sequence shown here is derived from an EMBL/GenBank/DDBJ whole genome shotgun (WGS) entry which is preliminary data.</text>
</comment>
<feature type="transmembrane region" description="Helical" evidence="2">
    <location>
        <begin position="115"/>
        <end position="136"/>
    </location>
</feature>
<proteinExistence type="predicted"/>
<dbReference type="Proteomes" id="UP001165085">
    <property type="component" value="Unassembled WGS sequence"/>
</dbReference>
<keyword evidence="2" id="KW-0472">Membrane</keyword>
<evidence type="ECO:0000313" key="4">
    <source>
        <dbReference type="Proteomes" id="UP001165085"/>
    </source>
</evidence>
<feature type="region of interest" description="Disordered" evidence="1">
    <location>
        <begin position="1"/>
        <end position="43"/>
    </location>
</feature>
<dbReference type="InterPro" id="IPR023393">
    <property type="entry name" value="START-like_dom_sf"/>
</dbReference>
<name>A0A9W7B624_9STRA</name>
<accession>A0A9W7B624</accession>
<protein>
    <recommendedName>
        <fullName evidence="5">START domain-containing protein</fullName>
    </recommendedName>
</protein>
<keyword evidence="2" id="KW-1133">Transmembrane helix</keyword>
<keyword evidence="2" id="KW-0812">Transmembrane</keyword>
<reference evidence="4" key="1">
    <citation type="journal article" date="2023" name="Commun. Biol.">
        <title>Genome analysis of Parmales, the sister group of diatoms, reveals the evolutionary specialization of diatoms from phago-mixotrophs to photoautotrophs.</title>
        <authorList>
            <person name="Ban H."/>
            <person name="Sato S."/>
            <person name="Yoshikawa S."/>
            <person name="Yamada K."/>
            <person name="Nakamura Y."/>
            <person name="Ichinomiya M."/>
            <person name="Sato N."/>
            <person name="Blanc-Mathieu R."/>
            <person name="Endo H."/>
            <person name="Kuwata A."/>
            <person name="Ogata H."/>
        </authorList>
    </citation>
    <scope>NUCLEOTIDE SEQUENCE [LARGE SCALE GENOMIC DNA]</scope>
    <source>
        <strain evidence="4">NIES 3701</strain>
    </source>
</reference>
<evidence type="ECO:0000256" key="1">
    <source>
        <dbReference type="SAM" id="MobiDB-lite"/>
    </source>
</evidence>
<keyword evidence="4" id="KW-1185">Reference proteome</keyword>
<dbReference type="InterPro" id="IPR019587">
    <property type="entry name" value="Polyketide_cyclase/dehydratase"/>
</dbReference>
<gene>
    <name evidence="3" type="ORF">TrST_g6374</name>
</gene>
<organism evidence="3 4">
    <name type="scientific">Triparma strigata</name>
    <dbReference type="NCBI Taxonomy" id="1606541"/>
    <lineage>
        <taxon>Eukaryota</taxon>
        <taxon>Sar</taxon>
        <taxon>Stramenopiles</taxon>
        <taxon>Ochrophyta</taxon>
        <taxon>Bolidophyceae</taxon>
        <taxon>Parmales</taxon>
        <taxon>Triparmaceae</taxon>
        <taxon>Triparma</taxon>
    </lineage>
</organism>
<dbReference type="AlphaFoldDB" id="A0A9W7B624"/>
<sequence>MGIPNSGTKQPPPPNPAKGDQGEQQIATKAPPPFPSLSATAPCRVTPRVVPQPTSKVWGGRDEQESLHDEEVLTEGSLFPRQQLFYRGLTHPYALKRGLCEGALLVCRTGGFIALGLRFFIVPVVFFGLRAILWFLGFSPIQGVNEVEKRLRAQNDKLLAVGGEEEGEDEVVWGGWAESKIYTSMASIEIPDVSAEDAFDFLSHHENNSLWHKNVCEVEIDPESPAKWGLGTKYFSHGKIAFLPSYKTTRYMTVTKFDSSSTTKVMEQTESSPLTSQIYTVTISPSPTGCTMTITSHVSLCSSIACWIIRSMFSKDFVQETFDGIVDEFCIQVWHAFDDGIDLCRAMHKRDQILL</sequence>
<dbReference type="Gene3D" id="3.30.530.20">
    <property type="match status" value="1"/>
</dbReference>
<dbReference type="Pfam" id="PF10604">
    <property type="entry name" value="Polyketide_cyc2"/>
    <property type="match status" value="1"/>
</dbReference>
<dbReference type="SUPFAM" id="SSF55961">
    <property type="entry name" value="Bet v1-like"/>
    <property type="match status" value="1"/>
</dbReference>
<evidence type="ECO:0000313" key="3">
    <source>
        <dbReference type="EMBL" id="GMH80275.1"/>
    </source>
</evidence>